<keyword evidence="2 10" id="KW-0645">Protease</keyword>
<dbReference type="InterPro" id="IPR032799">
    <property type="entry name" value="TAXi_C"/>
</dbReference>
<dbReference type="InterPro" id="IPR033121">
    <property type="entry name" value="PEPTIDASE_A1"/>
</dbReference>
<evidence type="ECO:0000256" key="5">
    <source>
        <dbReference type="ARBA" id="ARBA00022750"/>
    </source>
</evidence>
<keyword evidence="5 10" id="KW-0064">Aspartyl protease</keyword>
<evidence type="ECO:0000256" key="7">
    <source>
        <dbReference type="ARBA" id="ARBA00068871"/>
    </source>
</evidence>
<evidence type="ECO:0000256" key="8">
    <source>
        <dbReference type="ARBA" id="ARBA00077656"/>
    </source>
</evidence>
<feature type="domain" description="Peptidase A1" evidence="12">
    <location>
        <begin position="75"/>
        <end position="424"/>
    </location>
</feature>
<evidence type="ECO:0000256" key="4">
    <source>
        <dbReference type="ARBA" id="ARBA00022737"/>
    </source>
</evidence>
<dbReference type="Pfam" id="PF14541">
    <property type="entry name" value="TAXi_C"/>
    <property type="match status" value="1"/>
</dbReference>
<evidence type="ECO:0000256" key="6">
    <source>
        <dbReference type="ARBA" id="ARBA00022801"/>
    </source>
</evidence>
<dbReference type="Proteomes" id="UP001202328">
    <property type="component" value="Unassembled WGS sequence"/>
</dbReference>
<evidence type="ECO:0000256" key="10">
    <source>
        <dbReference type="RuleBase" id="RU000454"/>
    </source>
</evidence>
<dbReference type="EMBL" id="JAJJMB010008071">
    <property type="protein sequence ID" value="KAI3925918.1"/>
    <property type="molecule type" value="Genomic_DNA"/>
</dbReference>
<dbReference type="FunFam" id="2.40.70.10:FF:000027">
    <property type="entry name" value="Aspartic proteinase Asp1 isoform A"/>
    <property type="match status" value="1"/>
</dbReference>
<dbReference type="PANTHER" id="PTHR13683">
    <property type="entry name" value="ASPARTYL PROTEASES"/>
    <property type="match status" value="1"/>
</dbReference>
<evidence type="ECO:0000256" key="3">
    <source>
        <dbReference type="ARBA" id="ARBA00022729"/>
    </source>
</evidence>
<evidence type="ECO:0000313" key="14">
    <source>
        <dbReference type="Proteomes" id="UP001202328"/>
    </source>
</evidence>
<dbReference type="Gene3D" id="2.40.70.10">
    <property type="entry name" value="Acid Proteases"/>
    <property type="match status" value="2"/>
</dbReference>
<dbReference type="PROSITE" id="PS51767">
    <property type="entry name" value="PEPTIDASE_A1"/>
    <property type="match status" value="1"/>
</dbReference>
<comment type="similarity">
    <text evidence="1 10">Belongs to the peptidase A1 family.</text>
</comment>
<evidence type="ECO:0000256" key="1">
    <source>
        <dbReference type="ARBA" id="ARBA00007447"/>
    </source>
</evidence>
<feature type="compositionally biased region" description="Basic and acidic residues" evidence="11">
    <location>
        <begin position="465"/>
        <end position="478"/>
    </location>
</feature>
<dbReference type="InterPro" id="IPR001461">
    <property type="entry name" value="Aspartic_peptidase_A1"/>
</dbReference>
<dbReference type="PANTHER" id="PTHR13683:SF800">
    <property type="entry name" value="EUKARYOTIC ASPARTYL PROTEASE FAMILY PROTEIN"/>
    <property type="match status" value="1"/>
</dbReference>
<evidence type="ECO:0000313" key="13">
    <source>
        <dbReference type="EMBL" id="KAI3925918.1"/>
    </source>
</evidence>
<sequence length="478" mass="52515">MKGEGKCNMGGMKLVVLYLALVLVLAAFLPGCFVVGDQELKWRKQAKSNSSPFPTLVGSSAVYPVLGNVYPVGYYYVDIRIGYPPKPFYLDIDTGSDLTWLHCDAPCLQCPKVPHPLYRLIENSHILCPDPICAIVHALEDHPCEKPTDHCDYEVEYADQGSSQGLLVRDVFPLRSSNGSLVGPRLFFGCGFDQEGSSGTSSPTDGVLGLGRGKSSIVSQLQGIGLVRNVIGHCFSSNGGGFLFFGDDLVPSSGVVWTPMSREPKNQNHYSPGPAELFVGKQSISVKDLHVVFDSGSSYTYFNSQAYNALISSIMKDLTKTPLKITASDETLSICWKGTKAFKSVADVKKYFKPVILSFVNGKKAQRMEIPPESYLIISEFGNVCSGILNGTEIGLEDLNLIGDNFFQDRMVIYDNEKQEIGWAAANCDRLPNIDREEEDLSQLDTTGLDILTEDYGPGASSFQKEYEESHKNDELRK</sequence>
<dbReference type="SUPFAM" id="SSF50630">
    <property type="entry name" value="Acid proteases"/>
    <property type="match status" value="1"/>
</dbReference>
<feature type="region of interest" description="Disordered" evidence="11">
    <location>
        <begin position="453"/>
        <end position="478"/>
    </location>
</feature>
<keyword evidence="14" id="KW-1185">Reference proteome</keyword>
<evidence type="ECO:0000256" key="11">
    <source>
        <dbReference type="SAM" id="MobiDB-lite"/>
    </source>
</evidence>
<name>A0AAD4SX52_9MAGN</name>
<accession>A0AAD4SX52</accession>
<dbReference type="InterPro" id="IPR001969">
    <property type="entry name" value="Aspartic_peptidase_AS"/>
</dbReference>
<dbReference type="PRINTS" id="PR00792">
    <property type="entry name" value="PEPSIN"/>
</dbReference>
<keyword evidence="6 10" id="KW-0378">Hydrolase</keyword>
<evidence type="ECO:0000256" key="9">
    <source>
        <dbReference type="PIRSR" id="PIRSR601461-1"/>
    </source>
</evidence>
<proteinExistence type="inferred from homology"/>
<gene>
    <name evidence="13" type="ORF">MKW98_028054</name>
</gene>
<dbReference type="InterPro" id="IPR032861">
    <property type="entry name" value="TAXi_N"/>
</dbReference>
<organism evidence="13 14">
    <name type="scientific">Papaver atlanticum</name>
    <dbReference type="NCBI Taxonomy" id="357466"/>
    <lineage>
        <taxon>Eukaryota</taxon>
        <taxon>Viridiplantae</taxon>
        <taxon>Streptophyta</taxon>
        <taxon>Embryophyta</taxon>
        <taxon>Tracheophyta</taxon>
        <taxon>Spermatophyta</taxon>
        <taxon>Magnoliopsida</taxon>
        <taxon>Ranunculales</taxon>
        <taxon>Papaveraceae</taxon>
        <taxon>Papaveroideae</taxon>
        <taxon>Papaver</taxon>
    </lineage>
</organism>
<reference evidence="13" key="1">
    <citation type="submission" date="2022-04" db="EMBL/GenBank/DDBJ databases">
        <title>A functionally conserved STORR gene fusion in Papaver species that diverged 16.8 million years ago.</title>
        <authorList>
            <person name="Catania T."/>
        </authorList>
    </citation>
    <scope>NUCLEOTIDE SEQUENCE</scope>
    <source>
        <strain evidence="13">S-188037</strain>
    </source>
</reference>
<dbReference type="InterPro" id="IPR021109">
    <property type="entry name" value="Peptidase_aspartic_dom_sf"/>
</dbReference>
<dbReference type="GO" id="GO:0006508">
    <property type="term" value="P:proteolysis"/>
    <property type="evidence" value="ECO:0007669"/>
    <property type="project" value="UniProtKB-KW"/>
</dbReference>
<dbReference type="Pfam" id="PF14543">
    <property type="entry name" value="TAXi_N"/>
    <property type="match status" value="1"/>
</dbReference>
<dbReference type="AlphaFoldDB" id="A0AAD4SX52"/>
<evidence type="ECO:0000256" key="2">
    <source>
        <dbReference type="ARBA" id="ARBA00022670"/>
    </source>
</evidence>
<keyword evidence="3" id="KW-0732">Signal</keyword>
<feature type="active site" evidence="9">
    <location>
        <position position="294"/>
    </location>
</feature>
<dbReference type="PROSITE" id="PS00141">
    <property type="entry name" value="ASP_PROTEASE"/>
    <property type="match status" value="2"/>
</dbReference>
<comment type="caution">
    <text evidence="13">The sequence shown here is derived from an EMBL/GenBank/DDBJ whole genome shotgun (WGS) entry which is preliminary data.</text>
</comment>
<keyword evidence="4" id="KW-0677">Repeat</keyword>
<dbReference type="FunFam" id="2.40.70.10:FF:000015">
    <property type="entry name" value="Aspartyl protease family protein"/>
    <property type="match status" value="1"/>
</dbReference>
<dbReference type="GO" id="GO:0004190">
    <property type="term" value="F:aspartic-type endopeptidase activity"/>
    <property type="evidence" value="ECO:0007669"/>
    <property type="project" value="UniProtKB-KW"/>
</dbReference>
<feature type="active site" evidence="9">
    <location>
        <position position="93"/>
    </location>
</feature>
<evidence type="ECO:0000259" key="12">
    <source>
        <dbReference type="PROSITE" id="PS51767"/>
    </source>
</evidence>
<protein>
    <recommendedName>
        <fullName evidence="7">Aspartic proteinase Asp1</fullName>
    </recommendedName>
    <alternativeName>
        <fullName evidence="8">Nucellin-like protein</fullName>
    </alternativeName>
</protein>